<evidence type="ECO:0000313" key="1">
    <source>
        <dbReference type="EMBL" id="JAP48110.1"/>
    </source>
</evidence>
<sequence>MSSPISSLMAELVLYKLENTTFVQQNPYFGAVKLATNLLSSGKTCHQTSITCSTAFCLIYSSRGKKNKSSSCPSLVFSSLEIITVKLRHWFLGRQRTPHNISGVIANMQWLNNETV</sequence>
<proteinExistence type="predicted"/>
<organism evidence="1">
    <name type="scientific">Schistocephalus solidus</name>
    <name type="common">Tapeworm</name>
    <dbReference type="NCBI Taxonomy" id="70667"/>
    <lineage>
        <taxon>Eukaryota</taxon>
        <taxon>Metazoa</taxon>
        <taxon>Spiralia</taxon>
        <taxon>Lophotrochozoa</taxon>
        <taxon>Platyhelminthes</taxon>
        <taxon>Cestoda</taxon>
        <taxon>Eucestoda</taxon>
        <taxon>Diphyllobothriidea</taxon>
        <taxon>Diphyllobothriidae</taxon>
        <taxon>Schistocephalus</taxon>
    </lineage>
</organism>
<dbReference type="EMBL" id="GEEE01015115">
    <property type="protein sequence ID" value="JAP48110.1"/>
    <property type="molecule type" value="Transcribed_RNA"/>
</dbReference>
<accession>A0A0X3P9U2</accession>
<name>A0A0X3P9U2_SCHSO</name>
<gene>
    <name evidence="1" type="ORF">TR88664</name>
</gene>
<protein>
    <submittedName>
        <fullName evidence="1">Uncharacterized protein</fullName>
    </submittedName>
</protein>
<reference evidence="1" key="1">
    <citation type="submission" date="2016-01" db="EMBL/GenBank/DDBJ databases">
        <title>Reference transcriptome for the parasite Schistocephalus solidus: insights into the molecular evolution of parasitism.</title>
        <authorList>
            <person name="Hebert F.O."/>
            <person name="Grambauer S."/>
            <person name="Barber I."/>
            <person name="Landry C.R."/>
            <person name="Aubin-Horth N."/>
        </authorList>
    </citation>
    <scope>NUCLEOTIDE SEQUENCE</scope>
</reference>
<dbReference type="AlphaFoldDB" id="A0A0X3P9U2"/>